<feature type="domain" description="PKS/mFAS DH" evidence="6">
    <location>
        <begin position="884"/>
        <end position="1158"/>
    </location>
</feature>
<feature type="domain" description="Ketosynthase family 3 (KS3)" evidence="5">
    <location>
        <begin position="1"/>
        <end position="437"/>
    </location>
</feature>
<dbReference type="PROSITE" id="PS00606">
    <property type="entry name" value="KS3_1"/>
    <property type="match status" value="1"/>
</dbReference>
<feature type="region of interest" description="C-terminal hotdog fold" evidence="4">
    <location>
        <begin position="1024"/>
        <end position="1158"/>
    </location>
</feature>
<feature type="active site" description="Proton acceptor; for dehydratase activity" evidence="4">
    <location>
        <position position="919"/>
    </location>
</feature>
<dbReference type="EMBL" id="BAAAZN010000001">
    <property type="protein sequence ID" value="GAA3524939.1"/>
    <property type="molecule type" value="Genomic_DNA"/>
</dbReference>
<dbReference type="InterPro" id="IPR020841">
    <property type="entry name" value="PKS_Beta-ketoAc_synthase_dom"/>
</dbReference>
<dbReference type="InterPro" id="IPR018201">
    <property type="entry name" value="Ketoacyl_synth_AS"/>
</dbReference>
<dbReference type="SMART" id="SM00827">
    <property type="entry name" value="PKS_AT"/>
    <property type="match status" value="1"/>
</dbReference>
<dbReference type="Gene3D" id="3.40.47.10">
    <property type="match status" value="1"/>
</dbReference>
<evidence type="ECO:0000259" key="5">
    <source>
        <dbReference type="PROSITE" id="PS52004"/>
    </source>
</evidence>
<dbReference type="CDD" id="cd00833">
    <property type="entry name" value="PKS"/>
    <property type="match status" value="1"/>
</dbReference>
<reference evidence="8" key="1">
    <citation type="journal article" date="2019" name="Int. J. Syst. Evol. Microbiol.">
        <title>The Global Catalogue of Microorganisms (GCM) 10K type strain sequencing project: providing services to taxonomists for standard genome sequencing and annotation.</title>
        <authorList>
            <consortium name="The Broad Institute Genomics Platform"/>
            <consortium name="The Broad Institute Genome Sequencing Center for Infectious Disease"/>
            <person name="Wu L."/>
            <person name="Ma J."/>
        </authorList>
    </citation>
    <scope>NUCLEOTIDE SEQUENCE [LARGE SCALE GENOMIC DNA]</scope>
    <source>
        <strain evidence="8">JCM 16898</strain>
    </source>
</reference>
<dbReference type="Pfam" id="PF14765">
    <property type="entry name" value="PS-DH"/>
    <property type="match status" value="1"/>
</dbReference>
<dbReference type="Proteomes" id="UP001500689">
    <property type="component" value="Unassembled WGS sequence"/>
</dbReference>
<dbReference type="InterPro" id="IPR014031">
    <property type="entry name" value="Ketoacyl_synth_C"/>
</dbReference>
<dbReference type="Gene3D" id="3.30.70.250">
    <property type="entry name" value="Malonyl-CoA ACP transacylase, ACP-binding"/>
    <property type="match status" value="1"/>
</dbReference>
<dbReference type="PROSITE" id="PS52019">
    <property type="entry name" value="PKS_MFAS_DH"/>
    <property type="match status" value="1"/>
</dbReference>
<feature type="region of interest" description="N-terminal hotdog fold" evidence="4">
    <location>
        <begin position="884"/>
        <end position="1014"/>
    </location>
</feature>
<keyword evidence="2" id="KW-0597">Phosphoprotein</keyword>
<dbReference type="InterPro" id="IPR042104">
    <property type="entry name" value="PKS_dehydratase_sf"/>
</dbReference>
<dbReference type="PROSITE" id="PS52004">
    <property type="entry name" value="KS3_2"/>
    <property type="match status" value="1"/>
</dbReference>
<dbReference type="InterPro" id="IPR014043">
    <property type="entry name" value="Acyl_transferase_dom"/>
</dbReference>
<keyword evidence="3" id="KW-0808">Transferase</keyword>
<dbReference type="InterPro" id="IPR049551">
    <property type="entry name" value="PKS_DH_C"/>
</dbReference>
<gene>
    <name evidence="7" type="ORF">GCM10022222_04520</name>
</gene>
<protein>
    <submittedName>
        <fullName evidence="7">Type I polyketide synthase</fullName>
    </submittedName>
</protein>
<dbReference type="SMART" id="SM00825">
    <property type="entry name" value="PKS_KS"/>
    <property type="match status" value="1"/>
</dbReference>
<keyword evidence="8" id="KW-1185">Reference proteome</keyword>
<organism evidence="7 8">
    <name type="scientific">Amycolatopsis ultiminotia</name>
    <dbReference type="NCBI Taxonomy" id="543629"/>
    <lineage>
        <taxon>Bacteria</taxon>
        <taxon>Bacillati</taxon>
        <taxon>Actinomycetota</taxon>
        <taxon>Actinomycetes</taxon>
        <taxon>Pseudonocardiales</taxon>
        <taxon>Pseudonocardiaceae</taxon>
        <taxon>Amycolatopsis</taxon>
    </lineage>
</organism>
<dbReference type="InterPro" id="IPR014030">
    <property type="entry name" value="Ketoacyl_synth_N"/>
</dbReference>
<dbReference type="Pfam" id="PF00109">
    <property type="entry name" value="ketoacyl-synt"/>
    <property type="match status" value="1"/>
</dbReference>
<dbReference type="InterPro" id="IPR016036">
    <property type="entry name" value="Malonyl_transacylase_ACP-bd"/>
</dbReference>
<keyword evidence="1" id="KW-0596">Phosphopantetheine</keyword>
<evidence type="ECO:0000313" key="8">
    <source>
        <dbReference type="Proteomes" id="UP001500689"/>
    </source>
</evidence>
<comment type="caution">
    <text evidence="7">The sequence shown here is derived from an EMBL/GenBank/DDBJ whole genome shotgun (WGS) entry which is preliminary data.</text>
</comment>
<name>A0ABP6UXS0_9PSEU</name>
<dbReference type="SUPFAM" id="SSF53901">
    <property type="entry name" value="Thiolase-like"/>
    <property type="match status" value="1"/>
</dbReference>
<feature type="active site" description="Proton donor; for dehydratase activity" evidence="4">
    <location>
        <position position="1073"/>
    </location>
</feature>
<dbReference type="InterPro" id="IPR052568">
    <property type="entry name" value="PKS-FAS_Synthase"/>
</dbReference>
<dbReference type="PANTHER" id="PTHR43074">
    <property type="entry name" value="OMEGA-3 POLYUNSATURATED FATTY ACID SYNTHASE PFAB-RELATED"/>
    <property type="match status" value="1"/>
</dbReference>
<dbReference type="InterPro" id="IPR001227">
    <property type="entry name" value="Ac_transferase_dom_sf"/>
</dbReference>
<dbReference type="SUPFAM" id="SSF52151">
    <property type="entry name" value="FabD/lysophospholipase-like"/>
    <property type="match status" value="1"/>
</dbReference>
<dbReference type="RefSeq" id="WP_344854669.1">
    <property type="nucleotide sequence ID" value="NZ_BAAAZN010000001.1"/>
</dbReference>
<dbReference type="InterPro" id="IPR016039">
    <property type="entry name" value="Thiolase-like"/>
</dbReference>
<dbReference type="Pfam" id="PF00698">
    <property type="entry name" value="Acyl_transf_1"/>
    <property type="match status" value="1"/>
</dbReference>
<evidence type="ECO:0000256" key="2">
    <source>
        <dbReference type="ARBA" id="ARBA00022553"/>
    </source>
</evidence>
<accession>A0ABP6UXS0</accession>
<proteinExistence type="predicted"/>
<dbReference type="InterPro" id="IPR049900">
    <property type="entry name" value="PKS_mFAS_DH"/>
</dbReference>
<dbReference type="Gene3D" id="3.40.366.10">
    <property type="entry name" value="Malonyl-Coenzyme A Acyl Carrier Protein, domain 2"/>
    <property type="match status" value="1"/>
</dbReference>
<evidence type="ECO:0000256" key="1">
    <source>
        <dbReference type="ARBA" id="ARBA00022450"/>
    </source>
</evidence>
<dbReference type="Gene3D" id="3.10.129.110">
    <property type="entry name" value="Polyketide synthase dehydratase"/>
    <property type="match status" value="1"/>
</dbReference>
<evidence type="ECO:0000256" key="3">
    <source>
        <dbReference type="ARBA" id="ARBA00022679"/>
    </source>
</evidence>
<dbReference type="InterPro" id="IPR032821">
    <property type="entry name" value="PKS_assoc"/>
</dbReference>
<dbReference type="Pfam" id="PF02801">
    <property type="entry name" value="Ketoacyl-synt_C"/>
    <property type="match status" value="1"/>
</dbReference>
<dbReference type="SUPFAM" id="SSF55048">
    <property type="entry name" value="Probable ACP-binding domain of malonyl-CoA ACP transacylase"/>
    <property type="match status" value="1"/>
</dbReference>
<sequence length="1317" mass="139837">MTPVAIVGMAVRLPGAPDLAGYWHNLVTGVDAVTDVPAGRGLPGGRGGFVDADVEAARFGIMPNSVAGTEPDQLIALQVAAAAVDDAGGERRLGDRSRAGVILGRGGYLTPGIARLDQRVRTARQLVHTLAELVPDLAEDQLSAVHSAFTDALGPDQADAAIGLVPNLAASRIANRLDLGGPAYTVDAACASSLVAVDQAVHELSSGRCDTVLAGGVHHCHDVTLWSVFERLRALSPSKQIRPFDRGADGILIGEGTGVVVLKRLADAHRDGDRIYAVVRGCGVAGDGKGASLVSPEPAGQVRAVETAWRAAGLDPSAADSIGLLEAHGTATPAGDAAELTTLRRVFGDGDGAVLGSVKSMIGHTMPAAGVAALVKAALAVHHGVLLPTLHCDDPHPALAGTRFAPLREAREWTGARRAGVNAFGFGGINAHVVLEQVPGAAPVAPPVVTEPDRVLRFAADTTDELAALLDAADSDLRAAGPGRGRARLGLVAPTAKRLALARKAVAKGRPWRGRQDLWFSPEPLLADPGAKVAFVFPGLEADFTPRVDDVADHFGLAKPVVSTNGVGRHGLAVLQVDRLLDTALRRLRVLPDAVAGHSAGEWAAMVSAGVHAPSEVDGLLDRFDPASLQVPGVEFAVLGCAADRVRAALPPELVVSHENSPMQTIVCGPAEPVAEFVREFRAQGVLCQVLPFRSGFHTPMLEPYLAPFRAFAETLTVHEPAVPLWSATLAAPFPPDEAAVRDVYLRHLLEPVRFTALIRALYADGVRVFVQAGHGQLGSLVDSILDRQDHLTVAASSVHRGGLDQLRRVATAVWAEGGDPDFAALTRRPGGVPVDLSAGLVSLGPAAAGLLPPRRGAAEHPPVAAPDPLAGAAGQHPLAAELNDLLRETADAASAVLAATRPERLRVSLETMPYLLDHAFAPQREGWPDDTDRRPVVPATTVVRHLTDAAEKAAPGARAIAVRDVRLHRWLVAAPATDVDLAVRPAGRRQLDIALGDYAGARVELAERYPSPPAPWAVPPGRTPTLTAERFYGERWMFHGPRFQGLTELTAVGERHVLGTITAPAAPGALLDNIGQLFGLWIVETQQRRRVVFPVAMREFRFFGDEPAPGTRLRCLVRVRTVSDTAVDFDAQLVLDGRVLAEVTGWRDQRFDSDPDTERAYRVPERNLLAKRQPGGWYAVFEQWPGLASRDLYLRKYLSSAERDQYERLPVRARRHWVLGRIAIKDAVRGWLWDRGAGPVFPAEILVREDGTVTGCYGFALPDVRVAVACHGELGAAIAGTDPSISISGGSPATLVNPPELPPRQYVVTWRENREQ</sequence>
<dbReference type="Pfam" id="PF16197">
    <property type="entry name" value="KAsynt_C_assoc"/>
    <property type="match status" value="1"/>
</dbReference>
<evidence type="ECO:0000259" key="6">
    <source>
        <dbReference type="PROSITE" id="PS52019"/>
    </source>
</evidence>
<evidence type="ECO:0000256" key="4">
    <source>
        <dbReference type="PROSITE-ProRule" id="PRU01363"/>
    </source>
</evidence>
<dbReference type="PANTHER" id="PTHR43074:SF1">
    <property type="entry name" value="BETA-KETOACYL SYNTHASE FAMILY PROTEIN-RELATED"/>
    <property type="match status" value="1"/>
</dbReference>
<evidence type="ECO:0000313" key="7">
    <source>
        <dbReference type="EMBL" id="GAA3524939.1"/>
    </source>
</evidence>
<dbReference type="InterPro" id="IPR016035">
    <property type="entry name" value="Acyl_Trfase/lysoPLipase"/>
</dbReference>